<protein>
    <recommendedName>
        <fullName evidence="8">Protein kinase domain-containing protein</fullName>
    </recommendedName>
</protein>
<dbReference type="PROSITE" id="PS00108">
    <property type="entry name" value="PROTEIN_KINASE_ST"/>
    <property type="match status" value="1"/>
</dbReference>
<evidence type="ECO:0000256" key="7">
    <source>
        <dbReference type="SAM" id="MobiDB-lite"/>
    </source>
</evidence>
<dbReference type="InterPro" id="IPR017441">
    <property type="entry name" value="Protein_kinase_ATP_BS"/>
</dbReference>
<dbReference type="PROSITE" id="PS00107">
    <property type="entry name" value="PROTEIN_KINASE_ATP"/>
    <property type="match status" value="1"/>
</dbReference>
<feature type="region of interest" description="Disordered" evidence="7">
    <location>
        <begin position="319"/>
        <end position="350"/>
    </location>
</feature>
<evidence type="ECO:0000256" key="2">
    <source>
        <dbReference type="ARBA" id="ARBA00022741"/>
    </source>
</evidence>
<dbReference type="InterPro" id="IPR000719">
    <property type="entry name" value="Prot_kinase_dom"/>
</dbReference>
<feature type="region of interest" description="Disordered" evidence="7">
    <location>
        <begin position="1"/>
        <end position="28"/>
    </location>
</feature>
<dbReference type="PANTHER" id="PTHR11042">
    <property type="entry name" value="EUKARYOTIC TRANSLATION INITIATION FACTOR 2-ALPHA KINASE EIF2-ALPHA KINASE -RELATED"/>
    <property type="match status" value="1"/>
</dbReference>
<evidence type="ECO:0000256" key="3">
    <source>
        <dbReference type="ARBA" id="ARBA00022777"/>
    </source>
</evidence>
<dbReference type="GO" id="GO:0005829">
    <property type="term" value="C:cytosol"/>
    <property type="evidence" value="ECO:0007669"/>
    <property type="project" value="TreeGrafter"/>
</dbReference>
<dbReference type="Pfam" id="PF00069">
    <property type="entry name" value="Pkinase"/>
    <property type="match status" value="2"/>
</dbReference>
<evidence type="ECO:0000256" key="1">
    <source>
        <dbReference type="ARBA" id="ARBA00022679"/>
    </source>
</evidence>
<dbReference type="InterPro" id="IPR050339">
    <property type="entry name" value="CC_SR_Kinase"/>
</dbReference>
<dbReference type="GO" id="GO:0005524">
    <property type="term" value="F:ATP binding"/>
    <property type="evidence" value="ECO:0007669"/>
    <property type="project" value="UniProtKB-UniRule"/>
</dbReference>
<dbReference type="HOGENOM" id="CLU_018993_0_0_1"/>
<proteinExistence type="inferred from homology"/>
<keyword evidence="2 6" id="KW-0547">Nucleotide-binding</keyword>
<keyword evidence="10" id="KW-1185">Reference proteome</keyword>
<dbReference type="eggNOG" id="KOG1035">
    <property type="taxonomic scope" value="Eukaryota"/>
</dbReference>
<evidence type="ECO:0000256" key="6">
    <source>
        <dbReference type="PROSITE-ProRule" id="PRU10141"/>
    </source>
</evidence>
<dbReference type="SUPFAM" id="SSF56112">
    <property type="entry name" value="Protein kinase-like (PK-like)"/>
    <property type="match status" value="1"/>
</dbReference>
<dbReference type="InterPro" id="IPR008271">
    <property type="entry name" value="Ser/Thr_kinase_AS"/>
</dbReference>
<dbReference type="EMBL" id="KE720882">
    <property type="protein sequence ID" value="ERF74305.1"/>
    <property type="molecule type" value="Genomic_DNA"/>
</dbReference>
<feature type="region of interest" description="Disordered" evidence="7">
    <location>
        <begin position="364"/>
        <end position="420"/>
    </location>
</feature>
<dbReference type="GO" id="GO:0004694">
    <property type="term" value="F:eukaryotic translation initiation factor 2alpha kinase activity"/>
    <property type="evidence" value="ECO:0007669"/>
    <property type="project" value="TreeGrafter"/>
</dbReference>
<dbReference type="OMA" id="YGAWVEQ"/>
<sequence length="683" mass="76892">MEISWQGEETASESVAGNDESPASNDWLPDTAEQHATLLTSSLLEFAYNVKAAEHLNHVRGTNRFHRESPEARALGAVMYQGASTVLASHGIIADCVHEEDWRQLRQQYLAGVDNLGLQAFNESLSHQDNSRRGRPTSEDNKVLVRHPSRPRQEFLSVLSSKYLPGQLVDTNQYRGMMDAMTRSLVVPSPDASMQLSLPPAAAGCSRYKAEFCELKRLGKGGFGTVYHVKNFVDNQDYAVKKIPLDPRRMKQWQTSGAKEVEALLKEIRTLARLEHANIVRYYSAWIEGADESTNTPTAVRRPHQLYLKDNAASTYVSNLGNDKRQDEDNTDIVFTKDSPRDCPDMRNGAFDDSMGIVFSRDSGTLSQYTPSEQQLPAQQSQHQSRSHDHDCRPPSTSNETDIFTDGNCEARSSKSKKNDELGQMKMVLHIQMSLHPLSLSTYLAHSETSSCPSPPRHCFHLKPSLRVIRAILSGVENLHSQGIIHRDIKPGNIFLSEHNEYDQRPGCVEVSCTDCEQSQTKRYLNPRLGDFGLVADISRLSDEESVPTSKHTSKAVGTEFYRPPTIAARQDYSHAIDEKIDVFALGILLFELLWRMNTKMERHMLLTDLAKKATLPPHFAKKIDPRGESCRIKNQVHDRAEFDTVGDCVEDCIRNMVATSPAERWGCARVRERLDELIEVME</sequence>
<dbReference type="OrthoDB" id="1405469at2759"/>
<dbReference type="Gene3D" id="1.10.510.10">
    <property type="entry name" value="Transferase(Phosphotransferase) domain 1"/>
    <property type="match status" value="1"/>
</dbReference>
<keyword evidence="1" id="KW-0808">Transferase</keyword>
<dbReference type="InterPro" id="IPR011009">
    <property type="entry name" value="Kinase-like_dom_sf"/>
</dbReference>
<dbReference type="GO" id="GO:0005634">
    <property type="term" value="C:nucleus"/>
    <property type="evidence" value="ECO:0007669"/>
    <property type="project" value="TreeGrafter"/>
</dbReference>
<feature type="binding site" evidence="6">
    <location>
        <position position="242"/>
    </location>
    <ligand>
        <name>ATP</name>
        <dbReference type="ChEBI" id="CHEBI:30616"/>
    </ligand>
</feature>
<organism evidence="9 10">
    <name type="scientific">Endocarpon pusillum (strain Z07020 / HMAS-L-300199)</name>
    <name type="common">Lichen-forming fungus</name>
    <dbReference type="NCBI Taxonomy" id="1263415"/>
    <lineage>
        <taxon>Eukaryota</taxon>
        <taxon>Fungi</taxon>
        <taxon>Dikarya</taxon>
        <taxon>Ascomycota</taxon>
        <taxon>Pezizomycotina</taxon>
        <taxon>Eurotiomycetes</taxon>
        <taxon>Chaetothyriomycetidae</taxon>
        <taxon>Verrucariales</taxon>
        <taxon>Verrucariaceae</taxon>
        <taxon>Endocarpon</taxon>
    </lineage>
</organism>
<comment type="similarity">
    <text evidence="5">Belongs to the protein kinase superfamily. Ser/Thr protein kinase family. GCN2 subfamily.</text>
</comment>
<dbReference type="SMART" id="SM00220">
    <property type="entry name" value="S_TKc"/>
    <property type="match status" value="1"/>
</dbReference>
<dbReference type="PANTHER" id="PTHR11042:SF195">
    <property type="entry name" value="KINASE, PUTATIVE (AFU_ORTHOLOGUE AFUA_2G16620)-RELATED"/>
    <property type="match status" value="1"/>
</dbReference>
<dbReference type="GeneID" id="19237046"/>
<name>U1HUI8_ENDPU</name>
<reference evidence="10" key="1">
    <citation type="journal article" date="2014" name="BMC Genomics">
        <title>Genome characteristics reveal the impact of lichenization on lichen-forming fungus Endocarpon pusillum Hedwig (Verrucariales, Ascomycota).</title>
        <authorList>
            <person name="Wang Y.-Y."/>
            <person name="Liu B."/>
            <person name="Zhang X.-Y."/>
            <person name="Zhou Q.-M."/>
            <person name="Zhang T."/>
            <person name="Li H."/>
            <person name="Yu Y.-F."/>
            <person name="Zhang X.-L."/>
            <person name="Hao X.-Y."/>
            <person name="Wang M."/>
            <person name="Wang L."/>
            <person name="Wei J.-C."/>
        </authorList>
    </citation>
    <scope>NUCLEOTIDE SEQUENCE [LARGE SCALE GENOMIC DNA]</scope>
    <source>
        <strain evidence="10">Z07020 / HMAS-L-300199</strain>
    </source>
</reference>
<evidence type="ECO:0000313" key="9">
    <source>
        <dbReference type="EMBL" id="ERF74305.1"/>
    </source>
</evidence>
<keyword evidence="3" id="KW-0418">Kinase</keyword>
<gene>
    <name evidence="9" type="ORF">EPUS_01992</name>
</gene>
<evidence type="ECO:0000313" key="10">
    <source>
        <dbReference type="Proteomes" id="UP000019373"/>
    </source>
</evidence>
<dbReference type="AlphaFoldDB" id="U1HUI8"/>
<dbReference type="GO" id="GO:1990625">
    <property type="term" value="P:negative regulation of cytoplasmic translational initiation in response to stress"/>
    <property type="evidence" value="ECO:0007669"/>
    <property type="project" value="TreeGrafter"/>
</dbReference>
<feature type="compositionally biased region" description="Low complexity" evidence="7">
    <location>
        <begin position="372"/>
        <end position="384"/>
    </location>
</feature>
<accession>U1HUI8</accession>
<evidence type="ECO:0000259" key="8">
    <source>
        <dbReference type="PROSITE" id="PS50011"/>
    </source>
</evidence>
<dbReference type="PROSITE" id="PS50011">
    <property type="entry name" value="PROTEIN_KINASE_DOM"/>
    <property type="match status" value="1"/>
</dbReference>
<dbReference type="Gene3D" id="3.30.200.20">
    <property type="entry name" value="Phosphorylase Kinase, domain 1"/>
    <property type="match status" value="1"/>
</dbReference>
<dbReference type="RefSeq" id="XP_007800015.1">
    <property type="nucleotide sequence ID" value="XM_007801824.1"/>
</dbReference>
<dbReference type="Proteomes" id="UP000019373">
    <property type="component" value="Unassembled WGS sequence"/>
</dbReference>
<evidence type="ECO:0000256" key="5">
    <source>
        <dbReference type="ARBA" id="ARBA00037982"/>
    </source>
</evidence>
<feature type="domain" description="Protein kinase" evidence="8">
    <location>
        <begin position="212"/>
        <end position="679"/>
    </location>
</feature>
<keyword evidence="4 6" id="KW-0067">ATP-binding</keyword>
<evidence type="ECO:0000256" key="4">
    <source>
        <dbReference type="ARBA" id="ARBA00022840"/>
    </source>
</evidence>